<evidence type="ECO:0000313" key="1">
    <source>
        <dbReference type="EMBL" id="KAK89370.1"/>
    </source>
</evidence>
<gene>
    <name evidence="1" type="ORF">L497_1342</name>
</gene>
<dbReference type="EMBL" id="JFZZ01000100">
    <property type="protein sequence ID" value="KAK89370.1"/>
    <property type="molecule type" value="Genomic_DNA"/>
</dbReference>
<accession>A0A158M2T6</accession>
<dbReference type="AlphaFoldDB" id="A0A158M2T6"/>
<proteinExistence type="predicted"/>
<name>A0A158M2T6_9BORD</name>
<dbReference type="Proteomes" id="UP000026682">
    <property type="component" value="Unassembled WGS sequence"/>
</dbReference>
<reference evidence="1 2" key="1">
    <citation type="submission" date="2014-03" db="EMBL/GenBank/DDBJ databases">
        <title>Genome sequence of Bordetella holmseii.</title>
        <authorList>
            <person name="Harvill E."/>
            <person name="Goodfield L.L."/>
            <person name="Ivanov Y."/>
            <person name="Meyer J.A."/>
            <person name="Newth C."/>
            <person name="Cassiday P."/>
            <person name="Tondella M.L."/>
            <person name="Liao P."/>
            <person name="Zimmerman J."/>
            <person name="Meert K."/>
            <person name="Wessel D."/>
            <person name="Berger J."/>
            <person name="Dean J.M."/>
            <person name="Holubkov R."/>
            <person name="Burr J."/>
            <person name="Liu T."/>
            <person name="Brinkac L.M."/>
            <person name="Sanka R."/>
            <person name="Kim M."/>
            <person name="Losada L."/>
        </authorList>
    </citation>
    <scope>NUCLEOTIDE SEQUENCE [LARGE SCALE GENOMIC DNA]</scope>
    <source>
        <strain evidence="1 2">CDC-H585-BH</strain>
    </source>
</reference>
<comment type="caution">
    <text evidence="1">The sequence shown here is derived from an EMBL/GenBank/DDBJ whole genome shotgun (WGS) entry which is preliminary data.</text>
</comment>
<sequence length="46" mass="5152">MRQLHANSPGKSIGADLLVGRRNIVIPHALLTRRRRLTAASMSRLF</sequence>
<dbReference type="PATRIC" id="fig|1331206.3.peg.2554"/>
<organism evidence="1 2">
    <name type="scientific">Bordetella holmesii CDC-H585-BH</name>
    <dbReference type="NCBI Taxonomy" id="1331206"/>
    <lineage>
        <taxon>Bacteria</taxon>
        <taxon>Pseudomonadati</taxon>
        <taxon>Pseudomonadota</taxon>
        <taxon>Betaproteobacteria</taxon>
        <taxon>Burkholderiales</taxon>
        <taxon>Alcaligenaceae</taxon>
        <taxon>Bordetella</taxon>
    </lineage>
</organism>
<protein>
    <submittedName>
        <fullName evidence="1">Uncharacterized protein</fullName>
    </submittedName>
</protein>
<evidence type="ECO:0000313" key="2">
    <source>
        <dbReference type="Proteomes" id="UP000026682"/>
    </source>
</evidence>